<keyword evidence="2" id="KW-0479">Metal-binding</keyword>
<evidence type="ECO:0000259" key="7">
    <source>
        <dbReference type="PROSITE" id="PS51296"/>
    </source>
</evidence>
<evidence type="ECO:0000256" key="4">
    <source>
        <dbReference type="ARBA" id="ARBA00023014"/>
    </source>
</evidence>
<dbReference type="InterPro" id="IPR017941">
    <property type="entry name" value="Rieske_2Fe-2S"/>
</dbReference>
<dbReference type="AlphaFoldDB" id="A0A6J4U3I9"/>
<organism evidence="8">
    <name type="scientific">uncultured Thermomicrobiales bacterium</name>
    <dbReference type="NCBI Taxonomy" id="1645740"/>
    <lineage>
        <taxon>Bacteria</taxon>
        <taxon>Pseudomonadati</taxon>
        <taxon>Thermomicrobiota</taxon>
        <taxon>Thermomicrobia</taxon>
        <taxon>Thermomicrobiales</taxon>
        <taxon>environmental samples</taxon>
    </lineage>
</organism>
<evidence type="ECO:0000256" key="2">
    <source>
        <dbReference type="ARBA" id="ARBA00022723"/>
    </source>
</evidence>
<evidence type="ECO:0000256" key="6">
    <source>
        <dbReference type="ARBA" id="ARBA00038001"/>
    </source>
</evidence>
<dbReference type="Gene3D" id="2.102.10.10">
    <property type="entry name" value="Rieske [2Fe-2S] iron-sulphur domain"/>
    <property type="match status" value="1"/>
</dbReference>
<keyword evidence="3" id="KW-0408">Iron</keyword>
<dbReference type="GO" id="GO:0046872">
    <property type="term" value="F:metal ion binding"/>
    <property type="evidence" value="ECO:0007669"/>
    <property type="project" value="UniProtKB-KW"/>
</dbReference>
<gene>
    <name evidence="8" type="ORF">AVDCRST_MAG73-1770</name>
</gene>
<name>A0A6J4U3I9_9BACT</name>
<comment type="similarity">
    <text evidence="6">Belongs to the bacterial ring-hydroxylating dioxygenase ferredoxin component family.</text>
</comment>
<evidence type="ECO:0000256" key="1">
    <source>
        <dbReference type="ARBA" id="ARBA00022714"/>
    </source>
</evidence>
<reference evidence="8" key="1">
    <citation type="submission" date="2020-02" db="EMBL/GenBank/DDBJ databases">
        <authorList>
            <person name="Meier V. D."/>
        </authorList>
    </citation>
    <scope>NUCLEOTIDE SEQUENCE</scope>
    <source>
        <strain evidence="8">AVDCRST_MAG73</strain>
    </source>
</reference>
<keyword evidence="4" id="KW-0411">Iron-sulfur</keyword>
<sequence>MTDPGPMSDDEFRTVALCLDEMVRNFETLPFPEIREQVFELLQTVDALHRAGLSRLVDMVNRHDGGAVLRQAAGDAIAGTLLALYDLVPEPPVPAAAPGSVSFIPLDQIGRAPARALRRPRFVDLARLEDVPPGTMTGVEAEGVRVLVANVAGEIFAVRDSCPAGVVPLSLGAFTPPVVVCPWHNEAFDVRTGKRADGEDGPSLDVVPVSVQDGAIRLAMTAIAKGNGSGRPVPRP</sequence>
<dbReference type="SUPFAM" id="SSF50022">
    <property type="entry name" value="ISP domain"/>
    <property type="match status" value="1"/>
</dbReference>
<dbReference type="Pfam" id="PF00355">
    <property type="entry name" value="Rieske"/>
    <property type="match status" value="1"/>
</dbReference>
<dbReference type="EMBL" id="CADCWE010000110">
    <property type="protein sequence ID" value="CAA9539452.1"/>
    <property type="molecule type" value="Genomic_DNA"/>
</dbReference>
<evidence type="ECO:0000256" key="3">
    <source>
        <dbReference type="ARBA" id="ARBA00023004"/>
    </source>
</evidence>
<evidence type="ECO:0000313" key="8">
    <source>
        <dbReference type="EMBL" id="CAA9539452.1"/>
    </source>
</evidence>
<protein>
    <recommendedName>
        <fullName evidence="7">Rieske domain-containing protein</fullName>
    </recommendedName>
</protein>
<proteinExistence type="inferred from homology"/>
<accession>A0A6J4U3I9</accession>
<feature type="domain" description="Rieske" evidence="7">
    <location>
        <begin position="123"/>
        <end position="218"/>
    </location>
</feature>
<dbReference type="GO" id="GO:0051537">
    <property type="term" value="F:2 iron, 2 sulfur cluster binding"/>
    <property type="evidence" value="ECO:0007669"/>
    <property type="project" value="UniProtKB-KW"/>
</dbReference>
<dbReference type="PANTHER" id="PTHR21496">
    <property type="entry name" value="FERREDOXIN-RELATED"/>
    <property type="match status" value="1"/>
</dbReference>
<evidence type="ECO:0000256" key="5">
    <source>
        <dbReference type="ARBA" id="ARBA00034078"/>
    </source>
</evidence>
<keyword evidence="1" id="KW-0001">2Fe-2S</keyword>
<dbReference type="PANTHER" id="PTHR21496:SF0">
    <property type="entry name" value="RIESKE DOMAIN-CONTAINING PROTEIN"/>
    <property type="match status" value="1"/>
</dbReference>
<dbReference type="InterPro" id="IPR036922">
    <property type="entry name" value="Rieske_2Fe-2S_sf"/>
</dbReference>
<comment type="cofactor">
    <cofactor evidence="5">
        <name>[2Fe-2S] cluster</name>
        <dbReference type="ChEBI" id="CHEBI:190135"/>
    </cofactor>
</comment>
<dbReference type="PROSITE" id="PS51296">
    <property type="entry name" value="RIESKE"/>
    <property type="match status" value="1"/>
</dbReference>